<dbReference type="InterPro" id="IPR003410">
    <property type="entry name" value="HYR_dom"/>
</dbReference>
<dbReference type="EMBL" id="GG666520">
    <property type="protein sequence ID" value="EEN59394.1"/>
    <property type="molecule type" value="Genomic_DNA"/>
</dbReference>
<proteinExistence type="predicted"/>
<evidence type="ECO:0000313" key="3">
    <source>
        <dbReference type="EMBL" id="EEN59394.1"/>
    </source>
</evidence>
<feature type="domain" description="HYR" evidence="2">
    <location>
        <begin position="4"/>
        <end position="85"/>
    </location>
</feature>
<gene>
    <name evidence="3" type="ORF">BRAFLDRAFT_80376</name>
</gene>
<dbReference type="AlphaFoldDB" id="C3YJT7"/>
<dbReference type="InterPro" id="IPR013783">
    <property type="entry name" value="Ig-like_fold"/>
</dbReference>
<dbReference type="PANTHER" id="PTHR24273:SF32">
    <property type="entry name" value="HYALIN"/>
    <property type="match status" value="1"/>
</dbReference>
<dbReference type="PROSITE" id="PS50825">
    <property type="entry name" value="HYR"/>
    <property type="match status" value="1"/>
</dbReference>
<accession>C3YJT7</accession>
<sequence>MSLSDSHPPKLTCPADISSLSETPGDVITWDEPIAEDNSGQTVRLSANHRPGVRFTQYGVYTVTYTAVDTAGNQAKCDFTISIESNQLPVQVSTSMSFRFNDAPCRDNDDFADVVRTQLRASFANTGICRVATQNGVSLCNEQSSQVIRSSCQSTISSRKRRDITDWDIPYKIRKSKCNGDPTSCDLKREKHNKRRTKSVDNLLITSPQNTLWLYKIPKKTMHASTFGTEEKLMEIEKMTYSNGDVIRDVRRRRDVSGIDVTVEATVFPNMDKGSTLDNVCALEQRLNAVTQAVKENVASRSISITIDDNSHRVDSNSFSSGSVTHLYTDGRTSVGRKCGQ</sequence>
<protein>
    <recommendedName>
        <fullName evidence="2">HYR domain-containing protein</fullName>
    </recommendedName>
</protein>
<reference evidence="3" key="1">
    <citation type="journal article" date="2008" name="Nature">
        <title>The amphioxus genome and the evolution of the chordate karyotype.</title>
        <authorList>
            <consortium name="US DOE Joint Genome Institute (JGI-PGF)"/>
            <person name="Putnam N.H."/>
            <person name="Butts T."/>
            <person name="Ferrier D.E.K."/>
            <person name="Furlong R.F."/>
            <person name="Hellsten U."/>
            <person name="Kawashima T."/>
            <person name="Robinson-Rechavi M."/>
            <person name="Shoguchi E."/>
            <person name="Terry A."/>
            <person name="Yu J.-K."/>
            <person name="Benito-Gutierrez E.L."/>
            <person name="Dubchak I."/>
            <person name="Garcia-Fernandez J."/>
            <person name="Gibson-Brown J.J."/>
            <person name="Grigoriev I.V."/>
            <person name="Horton A.C."/>
            <person name="de Jong P.J."/>
            <person name="Jurka J."/>
            <person name="Kapitonov V.V."/>
            <person name="Kohara Y."/>
            <person name="Kuroki Y."/>
            <person name="Lindquist E."/>
            <person name="Lucas S."/>
            <person name="Osoegawa K."/>
            <person name="Pennacchio L.A."/>
            <person name="Salamov A.A."/>
            <person name="Satou Y."/>
            <person name="Sauka-Spengler T."/>
            <person name="Schmutz J."/>
            <person name="Shin-I T."/>
            <person name="Toyoda A."/>
            <person name="Bronner-Fraser M."/>
            <person name="Fujiyama A."/>
            <person name="Holland L.Z."/>
            <person name="Holland P.W.H."/>
            <person name="Satoh N."/>
            <person name="Rokhsar D.S."/>
        </authorList>
    </citation>
    <scope>NUCLEOTIDE SEQUENCE [LARGE SCALE GENOMIC DNA]</scope>
    <source>
        <strain evidence="3">S238N-H82</strain>
        <tissue evidence="3">Testes</tissue>
    </source>
</reference>
<dbReference type="Gene3D" id="2.60.40.10">
    <property type="entry name" value="Immunoglobulins"/>
    <property type="match status" value="1"/>
</dbReference>
<organism>
    <name type="scientific">Branchiostoma floridae</name>
    <name type="common">Florida lancelet</name>
    <name type="synonym">Amphioxus</name>
    <dbReference type="NCBI Taxonomy" id="7739"/>
    <lineage>
        <taxon>Eukaryota</taxon>
        <taxon>Metazoa</taxon>
        <taxon>Chordata</taxon>
        <taxon>Cephalochordata</taxon>
        <taxon>Leptocardii</taxon>
        <taxon>Amphioxiformes</taxon>
        <taxon>Branchiostomatidae</taxon>
        <taxon>Branchiostoma</taxon>
    </lineage>
</organism>
<name>C3YJT7_BRAFL</name>
<dbReference type="Pfam" id="PF02494">
    <property type="entry name" value="HYR"/>
    <property type="match status" value="1"/>
</dbReference>
<dbReference type="InParanoid" id="C3YJT7"/>
<dbReference type="PANTHER" id="PTHR24273">
    <property type="entry name" value="FI04643P-RELATED"/>
    <property type="match status" value="1"/>
</dbReference>
<evidence type="ECO:0000256" key="1">
    <source>
        <dbReference type="ARBA" id="ARBA00022737"/>
    </source>
</evidence>
<keyword evidence="1" id="KW-0677">Repeat</keyword>
<evidence type="ECO:0000259" key="2">
    <source>
        <dbReference type="PROSITE" id="PS50825"/>
    </source>
</evidence>